<evidence type="ECO:0000256" key="6">
    <source>
        <dbReference type="SAM" id="MobiDB-lite"/>
    </source>
</evidence>
<feature type="transmembrane region" description="Helical" evidence="7">
    <location>
        <begin position="516"/>
        <end position="540"/>
    </location>
</feature>
<feature type="transmembrane region" description="Helical" evidence="7">
    <location>
        <begin position="629"/>
        <end position="650"/>
    </location>
</feature>
<keyword evidence="4 7" id="KW-1133">Transmembrane helix</keyword>
<dbReference type="VEuPathDB" id="AmoebaDB:FDP41_010928"/>
<dbReference type="Pfam" id="PF07810">
    <property type="entry name" value="TMC"/>
    <property type="match status" value="1"/>
</dbReference>
<dbReference type="InterPro" id="IPR038900">
    <property type="entry name" value="TMC"/>
</dbReference>
<evidence type="ECO:0000256" key="4">
    <source>
        <dbReference type="ARBA" id="ARBA00022989"/>
    </source>
</evidence>
<feature type="transmembrane region" description="Helical" evidence="7">
    <location>
        <begin position="236"/>
        <end position="261"/>
    </location>
</feature>
<dbReference type="PANTHER" id="PTHR23302">
    <property type="entry name" value="TRANSMEMBRANE CHANNEL-RELATED"/>
    <property type="match status" value="1"/>
</dbReference>
<accession>A0A6A5CCG7</accession>
<dbReference type="EMBL" id="VFQX01000007">
    <property type="protein sequence ID" value="KAF0982949.1"/>
    <property type="molecule type" value="Genomic_DNA"/>
</dbReference>
<feature type="transmembrane region" description="Helical" evidence="7">
    <location>
        <begin position="477"/>
        <end position="496"/>
    </location>
</feature>
<evidence type="ECO:0000256" key="5">
    <source>
        <dbReference type="ARBA" id="ARBA00023136"/>
    </source>
</evidence>
<gene>
    <name evidence="9" type="ORF">FDP41_010928</name>
</gene>
<name>A0A6A5CCG7_NAEFO</name>
<dbReference type="OrthoDB" id="1936208at2759"/>
<comment type="subcellular location">
    <subcellularLocation>
        <location evidence="1">Membrane</location>
        <topology evidence="1">Multi-pass membrane protein</topology>
    </subcellularLocation>
</comment>
<feature type="region of interest" description="Disordered" evidence="6">
    <location>
        <begin position="1"/>
        <end position="21"/>
    </location>
</feature>
<evidence type="ECO:0000259" key="8">
    <source>
        <dbReference type="Pfam" id="PF07810"/>
    </source>
</evidence>
<sequence>MASNNRNWGMVIGNTPQKDDDEDLEVEMPMQIRYDQFRNVVLNSSDLSLELKSMKHQHHESSESIGQDIVIPIPIPSKLSQEDFSSPRQDPSSSNRLMNNSNIHNTTSTPSSHQLQPQDSSVFSPSIYIHNKQKTVINRNNKEWIEAQKPEILELVKEEFEHDDLTNMRERLRSLARDHKEALKRRSKLARWFASVRSWWGGNRLHKYVSRFNPFSRSLSVIEHRFGSGIATFYDFFYSVIRMNFFLSVSSFILLILPWLLRKPSEWPDVWNLDLFLGLIGFKSNMIGQTFFFFGGYEDRLVLFATVIWPFAFVYIFVVILNFVIAIVIICRSIGEKVTNVRRMDERNIRYLSAVFNSFSFSVNTKQGVKDLQRYIAAKLQEYRNADFAKEAVVSSMTKKEIAVLVLRRLIGISVSGIIVLGTPVGVSFIVQYYNEINSTFPYTTSLLTSFISLFFPIIISYMVMLEAYAERSTSEWNIIIRTFIVKMSTTVALMIRQLFMSNDGGKCVQTEAGLVFWQMIWIEFGVNIFKTVVFIPIMYKIGRQCTAKKSADEYEANRRGKLEFSVPDHVIELLYRQSLIFVGMIMSPMIPIAGLISNFILYFAKYLVMKLVCKFPDNPFERGRSSPFNLNMLFVTFVLCLVPLGFFLFQSTGNVCGPFRASILAAEQMPVEAAMNSLSMAFAFYQDENAAMTWENILFYATHKITLGSLVVLFLIVSYFLAKFTSMFRLKYLAAEQRANLERKEKFLIVREYVHRTNVKYC</sequence>
<keyword evidence="5 7" id="KW-0472">Membrane</keyword>
<keyword evidence="10" id="KW-1185">Reference proteome</keyword>
<feature type="transmembrane region" description="Helical" evidence="7">
    <location>
        <begin position="580"/>
        <end position="609"/>
    </location>
</feature>
<dbReference type="InterPro" id="IPR012496">
    <property type="entry name" value="TMC_dom"/>
</dbReference>
<dbReference type="VEuPathDB" id="AmoebaDB:NF0053230"/>
<dbReference type="RefSeq" id="XP_044567662.1">
    <property type="nucleotide sequence ID" value="XM_044701279.1"/>
</dbReference>
<feature type="transmembrane region" description="Helical" evidence="7">
    <location>
        <begin position="662"/>
        <end position="686"/>
    </location>
</feature>
<feature type="transmembrane region" description="Helical" evidence="7">
    <location>
        <begin position="446"/>
        <end position="465"/>
    </location>
</feature>
<feature type="transmembrane region" description="Helical" evidence="7">
    <location>
        <begin position="698"/>
        <end position="723"/>
    </location>
</feature>
<keyword evidence="3 7" id="KW-0812">Transmembrane</keyword>
<feature type="transmembrane region" description="Helical" evidence="7">
    <location>
        <begin position="273"/>
        <end position="295"/>
    </location>
</feature>
<feature type="region of interest" description="Disordered" evidence="6">
    <location>
        <begin position="78"/>
        <end position="119"/>
    </location>
</feature>
<organism evidence="9 10">
    <name type="scientific">Naegleria fowleri</name>
    <name type="common">Brain eating amoeba</name>
    <dbReference type="NCBI Taxonomy" id="5763"/>
    <lineage>
        <taxon>Eukaryota</taxon>
        <taxon>Discoba</taxon>
        <taxon>Heterolobosea</taxon>
        <taxon>Tetramitia</taxon>
        <taxon>Eutetramitia</taxon>
        <taxon>Vahlkampfiidae</taxon>
        <taxon>Naegleria</taxon>
    </lineage>
</organism>
<evidence type="ECO:0000256" key="7">
    <source>
        <dbReference type="SAM" id="Phobius"/>
    </source>
</evidence>
<feature type="transmembrane region" description="Helical" evidence="7">
    <location>
        <begin position="307"/>
        <end position="334"/>
    </location>
</feature>
<feature type="transmembrane region" description="Helical" evidence="7">
    <location>
        <begin position="410"/>
        <end position="434"/>
    </location>
</feature>
<evidence type="ECO:0000313" key="9">
    <source>
        <dbReference type="EMBL" id="KAF0982949.1"/>
    </source>
</evidence>
<feature type="domain" description="TMC" evidence="8">
    <location>
        <begin position="508"/>
        <end position="621"/>
    </location>
</feature>
<dbReference type="GO" id="GO:0008381">
    <property type="term" value="F:mechanosensitive monoatomic ion channel activity"/>
    <property type="evidence" value="ECO:0007669"/>
    <property type="project" value="TreeGrafter"/>
</dbReference>
<evidence type="ECO:0000256" key="1">
    <source>
        <dbReference type="ARBA" id="ARBA00004141"/>
    </source>
</evidence>
<comment type="caution">
    <text evidence="9">The sequence shown here is derived from an EMBL/GenBank/DDBJ whole genome shotgun (WGS) entry which is preliminary data.</text>
</comment>
<evidence type="ECO:0000256" key="3">
    <source>
        <dbReference type="ARBA" id="ARBA00022692"/>
    </source>
</evidence>
<evidence type="ECO:0000313" key="10">
    <source>
        <dbReference type="Proteomes" id="UP000444721"/>
    </source>
</evidence>
<protein>
    <recommendedName>
        <fullName evidence="8">TMC domain-containing protein</fullName>
    </recommendedName>
</protein>
<comment type="similarity">
    <text evidence="2">Belongs to the TMC family.</text>
</comment>
<dbReference type="GO" id="GO:0005886">
    <property type="term" value="C:plasma membrane"/>
    <property type="evidence" value="ECO:0007669"/>
    <property type="project" value="InterPro"/>
</dbReference>
<dbReference type="PANTHER" id="PTHR23302:SF24">
    <property type="entry name" value="TMC DOMAIN-CONTAINING PROTEIN"/>
    <property type="match status" value="1"/>
</dbReference>
<dbReference type="GeneID" id="68118143"/>
<dbReference type="Proteomes" id="UP000444721">
    <property type="component" value="Unassembled WGS sequence"/>
</dbReference>
<reference evidence="9 10" key="1">
    <citation type="journal article" date="2019" name="Sci. Rep.">
        <title>Nanopore sequencing improves the draft genome of the human pathogenic amoeba Naegleria fowleri.</title>
        <authorList>
            <person name="Liechti N."/>
            <person name="Schurch N."/>
            <person name="Bruggmann R."/>
            <person name="Wittwer M."/>
        </authorList>
    </citation>
    <scope>NUCLEOTIDE SEQUENCE [LARGE SCALE GENOMIC DNA]</scope>
    <source>
        <strain evidence="9 10">ATCC 30894</strain>
    </source>
</reference>
<proteinExistence type="inferred from homology"/>
<evidence type="ECO:0000256" key="2">
    <source>
        <dbReference type="ARBA" id="ARBA00006510"/>
    </source>
</evidence>
<dbReference type="AlphaFoldDB" id="A0A6A5CCG7"/>
<dbReference type="VEuPathDB" id="AmoebaDB:NfTy_015810"/>
<dbReference type="OMA" id="KKYTLMR"/>